<sequence length="608" mass="67954">MEDPPAMLAAPQKRTFEEAEDPVSTPTKPPSSSASTPLTVLSTLQTPSPFKNTISQTSPPASSNNSVAGDIPAPTQPSGSTQQPAKRRKITPQEKEQQRLEKEARDKARSEKKAQKEAEDKLKADQKARKDEEKQAKDEEKRKKNEEREEKKRAKEFELQQKEEEKRKKERSQMRLNAFFVKPKPSGEDSGKALVDAAQTFTEPASLTPDIPMPDANLNPPSPQKAIQKNARSDYERYFLPFSLPSHAILAPYNNYMKDPAKLAAASARLDRIIEQKDVDMEPAPYDYFKRRGTRGLDHASVLEIVEQINGCSDHPIDLTSDSGAKEPLEMLKKIPMKYLRFPEDVRPPYYGTYTKPHTPRESASLARNPFTRKLPELDYDYDSEAEWEEPEEGEDLDSDGDDDMQVDDEGEDDMEGFLDDEEDAQIKRRLLSGDLQPLSTGLCWEDSQGVSRLNDGSGAISTEFKEFKMGFLLEPSPRAIDPLSNTYWAPEPTLVAAPIKAMNPPRLPLAQRPANGMLNTLNASQHPVMTAATSKATKPHPPKRQIPADQLTAFKAEVNGSDLTKIALIEALKKKFPKLPKDAISNTLTAVAARVGPSQLEKRWMLL</sequence>
<name>A0A7C8MK72_9PLEO</name>
<dbReference type="EMBL" id="JAADJZ010000012">
    <property type="protein sequence ID" value="KAF2871324.1"/>
    <property type="molecule type" value="Genomic_DNA"/>
</dbReference>
<feature type="region of interest" description="Disordered" evidence="5">
    <location>
        <begin position="1"/>
        <end position="173"/>
    </location>
</feature>
<keyword evidence="4" id="KW-0539">Nucleus</keyword>
<dbReference type="InterPro" id="IPR022043">
    <property type="entry name" value="CAF1A_DD"/>
</dbReference>
<accession>A0A7C8MK72</accession>
<dbReference type="Pfam" id="PF12253">
    <property type="entry name" value="CAF1A_dimeriz"/>
    <property type="match status" value="1"/>
</dbReference>
<dbReference type="PANTHER" id="PTHR15272:SF0">
    <property type="entry name" value="CHROMATIN ASSEMBLY FACTOR 1 SUBUNIT A"/>
    <property type="match status" value="1"/>
</dbReference>
<proteinExistence type="predicted"/>
<dbReference type="Proteomes" id="UP000481861">
    <property type="component" value="Unassembled WGS sequence"/>
</dbReference>
<comment type="caution">
    <text evidence="8">The sequence shown here is derived from an EMBL/GenBank/DDBJ whole genome shotgun (WGS) entry which is preliminary data.</text>
</comment>
<feature type="region of interest" description="Disordered" evidence="5">
    <location>
        <begin position="384"/>
        <end position="415"/>
    </location>
</feature>
<feature type="compositionally biased region" description="Polar residues" evidence="5">
    <location>
        <begin position="45"/>
        <end position="67"/>
    </location>
</feature>
<dbReference type="GO" id="GO:0006281">
    <property type="term" value="P:DNA repair"/>
    <property type="evidence" value="ECO:0007669"/>
    <property type="project" value="UniProtKB-KW"/>
</dbReference>
<feature type="region of interest" description="Disordered" evidence="5">
    <location>
        <begin position="351"/>
        <end position="370"/>
    </location>
</feature>
<dbReference type="GO" id="GO:0006334">
    <property type="term" value="P:nucleosome assembly"/>
    <property type="evidence" value="ECO:0007669"/>
    <property type="project" value="TreeGrafter"/>
</dbReference>
<evidence type="ECO:0000259" key="6">
    <source>
        <dbReference type="Pfam" id="PF12253"/>
    </source>
</evidence>
<gene>
    <name evidence="8" type="ORF">BDV95DRAFT_668643</name>
</gene>
<dbReference type="GO" id="GO:0033186">
    <property type="term" value="C:CAF-1 complex"/>
    <property type="evidence" value="ECO:0007669"/>
    <property type="project" value="TreeGrafter"/>
</dbReference>
<keyword evidence="9" id="KW-1185">Reference proteome</keyword>
<evidence type="ECO:0000256" key="2">
    <source>
        <dbReference type="ARBA" id="ARBA00022763"/>
    </source>
</evidence>
<feature type="domain" description="Chromatin assembly factor 1 subunit A dimerization" evidence="6">
    <location>
        <begin position="338"/>
        <end position="413"/>
    </location>
</feature>
<evidence type="ECO:0000256" key="5">
    <source>
        <dbReference type="SAM" id="MobiDB-lite"/>
    </source>
</evidence>
<keyword evidence="3" id="KW-0234">DNA repair</keyword>
<organism evidence="8 9">
    <name type="scientific">Massariosphaeria phaeospora</name>
    <dbReference type="NCBI Taxonomy" id="100035"/>
    <lineage>
        <taxon>Eukaryota</taxon>
        <taxon>Fungi</taxon>
        <taxon>Dikarya</taxon>
        <taxon>Ascomycota</taxon>
        <taxon>Pezizomycotina</taxon>
        <taxon>Dothideomycetes</taxon>
        <taxon>Pleosporomycetidae</taxon>
        <taxon>Pleosporales</taxon>
        <taxon>Pleosporales incertae sedis</taxon>
        <taxon>Massariosphaeria</taxon>
    </lineage>
</organism>
<evidence type="ECO:0000256" key="1">
    <source>
        <dbReference type="ARBA" id="ARBA00004123"/>
    </source>
</evidence>
<reference evidence="8 9" key="1">
    <citation type="submission" date="2020-01" db="EMBL/GenBank/DDBJ databases">
        <authorList>
            <consortium name="DOE Joint Genome Institute"/>
            <person name="Haridas S."/>
            <person name="Albert R."/>
            <person name="Binder M."/>
            <person name="Bloem J."/>
            <person name="Labutti K."/>
            <person name="Salamov A."/>
            <person name="Andreopoulos B."/>
            <person name="Baker S.E."/>
            <person name="Barry K."/>
            <person name="Bills G."/>
            <person name="Bluhm B.H."/>
            <person name="Cannon C."/>
            <person name="Castanera R."/>
            <person name="Culley D.E."/>
            <person name="Daum C."/>
            <person name="Ezra D."/>
            <person name="Gonzalez J.B."/>
            <person name="Henrissat B."/>
            <person name="Kuo A."/>
            <person name="Liang C."/>
            <person name="Lipzen A."/>
            <person name="Lutzoni F."/>
            <person name="Magnuson J."/>
            <person name="Mondo S."/>
            <person name="Nolan M."/>
            <person name="Ohm R."/>
            <person name="Pangilinan J."/>
            <person name="Park H.-J.H."/>
            <person name="Ramirez L."/>
            <person name="Alfaro M."/>
            <person name="Sun H."/>
            <person name="Tritt A."/>
            <person name="Yoshinaga Y."/>
            <person name="Zwiers L.-H.L."/>
            <person name="Turgeon B.G."/>
            <person name="Goodwin S.B."/>
            <person name="Spatafora J.W."/>
            <person name="Crous P.W."/>
            <person name="Grigoriev I.V."/>
        </authorList>
    </citation>
    <scope>NUCLEOTIDE SEQUENCE [LARGE SCALE GENOMIC DNA]</scope>
    <source>
        <strain evidence="8 9">CBS 611.86</strain>
    </source>
</reference>
<evidence type="ECO:0000259" key="7">
    <source>
        <dbReference type="Pfam" id="PF21796"/>
    </source>
</evidence>
<comment type="subcellular location">
    <subcellularLocation>
        <location evidence="1">Nucleus</location>
    </subcellularLocation>
</comment>
<dbReference type="OrthoDB" id="79480at2759"/>
<keyword evidence="2" id="KW-0227">DNA damage</keyword>
<protein>
    <submittedName>
        <fullName evidence="8">Chromatin assembly factor 1 subunit A-domain-containing protein</fullName>
    </submittedName>
</protein>
<dbReference type="AlphaFoldDB" id="A0A7C8MK72"/>
<feature type="compositionally biased region" description="Low complexity" evidence="5">
    <location>
        <begin position="22"/>
        <end position="44"/>
    </location>
</feature>
<dbReference type="Pfam" id="PF21796">
    <property type="entry name" value="Cac1_C"/>
    <property type="match status" value="1"/>
</dbReference>
<evidence type="ECO:0000256" key="4">
    <source>
        <dbReference type="ARBA" id="ARBA00023242"/>
    </source>
</evidence>
<dbReference type="InterPro" id="IPR048800">
    <property type="entry name" value="Cac1-like_C"/>
</dbReference>
<evidence type="ECO:0000313" key="9">
    <source>
        <dbReference type="Proteomes" id="UP000481861"/>
    </source>
</evidence>
<dbReference type="PANTHER" id="PTHR15272">
    <property type="entry name" value="CHROMATIN ASSEMBLY FACTOR 1 SUBUNIT A CAF-1 SUBUNIT A"/>
    <property type="match status" value="1"/>
</dbReference>
<evidence type="ECO:0000313" key="8">
    <source>
        <dbReference type="EMBL" id="KAF2871324.1"/>
    </source>
</evidence>
<feature type="domain" description="Chromatin assembly factor 1 subunit Cac1-like C-terminal" evidence="7">
    <location>
        <begin position="552"/>
        <end position="606"/>
    </location>
</feature>
<evidence type="ECO:0000256" key="3">
    <source>
        <dbReference type="ARBA" id="ARBA00023204"/>
    </source>
</evidence>
<dbReference type="GO" id="GO:0005634">
    <property type="term" value="C:nucleus"/>
    <property type="evidence" value="ECO:0007669"/>
    <property type="project" value="UniProtKB-SubCell"/>
</dbReference>
<feature type="compositionally biased region" description="Basic and acidic residues" evidence="5">
    <location>
        <begin position="91"/>
        <end position="173"/>
    </location>
</feature>